<evidence type="ECO:0000256" key="1">
    <source>
        <dbReference type="SAM" id="MobiDB-lite"/>
    </source>
</evidence>
<name>A0A510URU1_9CELL</name>
<keyword evidence="3" id="KW-1185">Reference proteome</keyword>
<comment type="caution">
    <text evidence="2">The sequence shown here is derived from an EMBL/GenBank/DDBJ whole genome shotgun (WGS) entry which is preliminary data.</text>
</comment>
<gene>
    <name evidence="2" type="ORF">CPE01_09090</name>
</gene>
<organism evidence="2 3">
    <name type="scientific">Cellulomonas persica</name>
    <dbReference type="NCBI Taxonomy" id="76861"/>
    <lineage>
        <taxon>Bacteria</taxon>
        <taxon>Bacillati</taxon>
        <taxon>Actinomycetota</taxon>
        <taxon>Actinomycetes</taxon>
        <taxon>Micrococcales</taxon>
        <taxon>Cellulomonadaceae</taxon>
        <taxon>Cellulomonas</taxon>
    </lineage>
</organism>
<dbReference type="OrthoDB" id="4829533at2"/>
<evidence type="ECO:0000313" key="3">
    <source>
        <dbReference type="Proteomes" id="UP000321386"/>
    </source>
</evidence>
<accession>A0A510URU1</accession>
<dbReference type="RefSeq" id="WP_146805438.1">
    <property type="nucleotide sequence ID" value="NZ_BJUA01000003.1"/>
</dbReference>
<reference evidence="2 3" key="1">
    <citation type="submission" date="2019-07" db="EMBL/GenBank/DDBJ databases">
        <title>Whole genome shotgun sequence of Cellulomonas persica NBRC 101101.</title>
        <authorList>
            <person name="Hosoyama A."/>
            <person name="Uohara A."/>
            <person name="Ohji S."/>
            <person name="Ichikawa N."/>
        </authorList>
    </citation>
    <scope>NUCLEOTIDE SEQUENCE [LARGE SCALE GENOMIC DNA]</scope>
    <source>
        <strain evidence="2 3">NBRC 101101</strain>
    </source>
</reference>
<dbReference type="AlphaFoldDB" id="A0A510URU1"/>
<dbReference type="Proteomes" id="UP000321386">
    <property type="component" value="Unassembled WGS sequence"/>
</dbReference>
<evidence type="ECO:0000313" key="2">
    <source>
        <dbReference type="EMBL" id="GEK17176.1"/>
    </source>
</evidence>
<feature type="compositionally biased region" description="Basic and acidic residues" evidence="1">
    <location>
        <begin position="1"/>
        <end position="10"/>
    </location>
</feature>
<proteinExistence type="predicted"/>
<protein>
    <submittedName>
        <fullName evidence="2">Uncharacterized protein</fullName>
    </submittedName>
</protein>
<dbReference type="EMBL" id="BJUA01000003">
    <property type="protein sequence ID" value="GEK17176.1"/>
    <property type="molecule type" value="Genomic_DNA"/>
</dbReference>
<feature type="region of interest" description="Disordered" evidence="1">
    <location>
        <begin position="1"/>
        <end position="33"/>
    </location>
</feature>
<sequence length="90" mass="9459">MARRKGDAARARAAAQRESLGSISQAQGPLPPGTEACLGCGERRLTRIRMALPDGRQATFVSCPSCEVTNWFALEGDGTPLSRAEVTGLG</sequence>